<organism evidence="1 2">
    <name type="scientific">Pseudomyxococcus hansupus</name>
    <dbReference type="NCBI Taxonomy" id="1297742"/>
    <lineage>
        <taxon>Bacteria</taxon>
        <taxon>Pseudomonadati</taxon>
        <taxon>Myxococcota</taxon>
        <taxon>Myxococcia</taxon>
        <taxon>Myxococcales</taxon>
        <taxon>Cystobacterineae</taxon>
        <taxon>Myxococcaceae</taxon>
        <taxon>Pseudomyxococcus</taxon>
    </lineage>
</organism>
<dbReference type="EMBL" id="CP012109">
    <property type="protein sequence ID" value="AKQ66336.1"/>
    <property type="molecule type" value="Genomic_DNA"/>
</dbReference>
<dbReference type="AlphaFoldDB" id="A0A0H4WS73"/>
<accession>A0A0H4WS73</accession>
<evidence type="ECO:0000313" key="1">
    <source>
        <dbReference type="EMBL" id="AKQ66336.1"/>
    </source>
</evidence>
<dbReference type="STRING" id="1297742.A176_003248"/>
<dbReference type="Proteomes" id="UP000009026">
    <property type="component" value="Chromosome"/>
</dbReference>
<gene>
    <name evidence="1" type="ORF">A176_003248</name>
</gene>
<protein>
    <submittedName>
        <fullName evidence="1">Uncharacterized protein</fullName>
    </submittedName>
</protein>
<reference evidence="1 2" key="1">
    <citation type="journal article" date="2016" name="PLoS ONE">
        <title>Complete Genome Sequence and Comparative Genomics of a Novel Myxobacterium Myxococcus hansupus.</title>
        <authorList>
            <person name="Sharma G."/>
            <person name="Narwani T."/>
            <person name="Subramanian S."/>
        </authorList>
    </citation>
    <scope>NUCLEOTIDE SEQUENCE [LARGE SCALE GENOMIC DNA]</scope>
    <source>
        <strain evidence="2">mixupus</strain>
    </source>
</reference>
<sequence>MSRIEVERVDDDAVWQPYEGGSSLGWMGTQGGTIARDEDFQGQLRLTYELDDSRSFHAISCSVTGWLLYHRFFDNAGAAHAAFEEMKRALRELLTQLPEGGASPPGNARLAGPLLAAFTVRYG</sequence>
<evidence type="ECO:0000313" key="2">
    <source>
        <dbReference type="Proteomes" id="UP000009026"/>
    </source>
</evidence>
<dbReference type="OrthoDB" id="5382843at2"/>
<keyword evidence="2" id="KW-1185">Reference proteome</keyword>
<dbReference type="KEGG" id="mym:A176_003248"/>
<dbReference type="PATRIC" id="fig|1297742.4.peg.3277"/>
<name>A0A0H4WS73_9BACT</name>
<dbReference type="RefSeq" id="WP_002640106.1">
    <property type="nucleotide sequence ID" value="NZ_CP012109.1"/>
</dbReference>
<proteinExistence type="predicted"/>